<sequence>MTDQNQQRNNVSADLSSQSLDSTQTDHTTARQNSDNNVYDGEFLLPDEIEEERNELDGERQMDLELEENEDQQDITSAHMKRLFVICARFGITPIAVIQLIYYLNFLFVISVGIRRMYFRFVDLFYEVKIDQLWLNLIYPVMVSRMSSMHTKFREYDSRRGTIRNALDEQTDYEQVRFRWLFGFIHVRHFFAMVQVVILYTFVPLLLLCGGNHSACPQNLFGNRNSPIIQTSLFCLAIFCIVCVVLSSVAFHWTEKLRYMTSSGYRDRFCQLSPMPFVSLFFVHQLFVFALGIFYLYDVLIDAKLRVFVDSTSLPTFISLLTGGLMPFFVFMILMIYIIYGDFRLWSYACFVREHTKLKRRLAKIDEERGDNRSIIGQAYGRGISFGNISRGSNRSLMDKIGSGSIRAQIQRYRQSLSRQSITTETNNSYLHQSLNRKPAHDHIDNAGDNPMNPHIISYASSGDGSMNESRNSRRLRPAISQSPPGTIRQPRTPGYTNAESSDVELMHVLDTIGEVNEDHST</sequence>
<keyword evidence="2" id="KW-1133">Transmembrane helix</keyword>
<proteinExistence type="predicted"/>
<organism evidence="3 4">
    <name type="scientific">Bursaphelenchus okinawaensis</name>
    <dbReference type="NCBI Taxonomy" id="465554"/>
    <lineage>
        <taxon>Eukaryota</taxon>
        <taxon>Metazoa</taxon>
        <taxon>Ecdysozoa</taxon>
        <taxon>Nematoda</taxon>
        <taxon>Chromadorea</taxon>
        <taxon>Rhabditida</taxon>
        <taxon>Tylenchina</taxon>
        <taxon>Tylenchomorpha</taxon>
        <taxon>Aphelenchoidea</taxon>
        <taxon>Aphelenchoididae</taxon>
        <taxon>Bursaphelenchus</taxon>
    </lineage>
</organism>
<evidence type="ECO:0000256" key="1">
    <source>
        <dbReference type="SAM" id="MobiDB-lite"/>
    </source>
</evidence>
<reference evidence="3" key="1">
    <citation type="submission" date="2020-09" db="EMBL/GenBank/DDBJ databases">
        <authorList>
            <person name="Kikuchi T."/>
        </authorList>
    </citation>
    <scope>NUCLEOTIDE SEQUENCE</scope>
    <source>
        <strain evidence="3">SH1</strain>
    </source>
</reference>
<keyword evidence="2" id="KW-0472">Membrane</keyword>
<comment type="caution">
    <text evidence="3">The sequence shown here is derived from an EMBL/GenBank/DDBJ whole genome shotgun (WGS) entry which is preliminary data.</text>
</comment>
<feature type="transmembrane region" description="Helical" evidence="2">
    <location>
        <begin position="275"/>
        <end position="297"/>
    </location>
</feature>
<gene>
    <name evidence="3" type="ORF">BOKJ2_LOCUS1780</name>
</gene>
<keyword evidence="4" id="KW-1185">Reference proteome</keyword>
<dbReference type="AlphaFoldDB" id="A0A811JV03"/>
<dbReference type="Proteomes" id="UP000614601">
    <property type="component" value="Unassembled WGS sequence"/>
</dbReference>
<evidence type="ECO:0000256" key="2">
    <source>
        <dbReference type="SAM" id="Phobius"/>
    </source>
</evidence>
<feature type="region of interest" description="Disordered" evidence="1">
    <location>
        <begin position="1"/>
        <end position="40"/>
    </location>
</feature>
<feature type="transmembrane region" description="Helical" evidence="2">
    <location>
        <begin position="187"/>
        <end position="208"/>
    </location>
</feature>
<feature type="transmembrane region" description="Helical" evidence="2">
    <location>
        <begin position="228"/>
        <end position="254"/>
    </location>
</feature>
<dbReference type="Proteomes" id="UP000783686">
    <property type="component" value="Unassembled WGS sequence"/>
</dbReference>
<feature type="transmembrane region" description="Helical" evidence="2">
    <location>
        <begin position="317"/>
        <end position="340"/>
    </location>
</feature>
<feature type="transmembrane region" description="Helical" evidence="2">
    <location>
        <begin position="83"/>
        <end position="104"/>
    </location>
</feature>
<feature type="compositionally biased region" description="Polar residues" evidence="1">
    <location>
        <begin position="1"/>
        <end position="37"/>
    </location>
</feature>
<evidence type="ECO:0000313" key="3">
    <source>
        <dbReference type="EMBL" id="CAD5207096.1"/>
    </source>
</evidence>
<dbReference type="OrthoDB" id="10353780at2759"/>
<accession>A0A811JV03</accession>
<keyword evidence="2" id="KW-0812">Transmembrane</keyword>
<feature type="region of interest" description="Disordered" evidence="1">
    <location>
        <begin position="461"/>
        <end position="494"/>
    </location>
</feature>
<evidence type="ECO:0000313" key="4">
    <source>
        <dbReference type="Proteomes" id="UP000614601"/>
    </source>
</evidence>
<name>A0A811JV03_9BILA</name>
<dbReference type="EMBL" id="CAJFDH010000001">
    <property type="protein sequence ID" value="CAD5207096.1"/>
    <property type="molecule type" value="Genomic_DNA"/>
</dbReference>
<feature type="compositionally biased region" description="Polar residues" evidence="1">
    <location>
        <begin position="461"/>
        <end position="470"/>
    </location>
</feature>
<protein>
    <submittedName>
        <fullName evidence="3">Uncharacterized protein</fullName>
    </submittedName>
</protein>
<dbReference type="EMBL" id="CAJFCW020000001">
    <property type="protein sequence ID" value="CAG9084321.1"/>
    <property type="molecule type" value="Genomic_DNA"/>
</dbReference>